<dbReference type="AlphaFoldDB" id="A0A0A9FTT0"/>
<name>A0A0A9FTT0_ARUDO</name>
<proteinExistence type="predicted"/>
<evidence type="ECO:0000313" key="2">
    <source>
        <dbReference type="EMBL" id="JAE14619.1"/>
    </source>
</evidence>
<reference evidence="2" key="1">
    <citation type="submission" date="2014-09" db="EMBL/GenBank/DDBJ databases">
        <authorList>
            <person name="Magalhaes I.L.F."/>
            <person name="Oliveira U."/>
            <person name="Santos F.R."/>
            <person name="Vidigal T.H.D.A."/>
            <person name="Brescovit A.D."/>
            <person name="Santos A.J."/>
        </authorList>
    </citation>
    <scope>NUCLEOTIDE SEQUENCE</scope>
    <source>
        <tissue evidence="2">Shoot tissue taken approximately 20 cm above the soil surface</tissue>
    </source>
</reference>
<dbReference type="EMBL" id="GBRH01183277">
    <property type="protein sequence ID" value="JAE14619.1"/>
    <property type="molecule type" value="Transcribed_RNA"/>
</dbReference>
<reference evidence="2" key="2">
    <citation type="journal article" date="2015" name="Data Brief">
        <title>Shoot transcriptome of the giant reed, Arundo donax.</title>
        <authorList>
            <person name="Barrero R.A."/>
            <person name="Guerrero F.D."/>
            <person name="Moolhuijzen P."/>
            <person name="Goolsby J.A."/>
            <person name="Tidwell J."/>
            <person name="Bellgard S.E."/>
            <person name="Bellgard M.I."/>
        </authorList>
    </citation>
    <scope>NUCLEOTIDE SEQUENCE</scope>
    <source>
        <tissue evidence="2">Shoot tissue taken approximately 20 cm above the soil surface</tissue>
    </source>
</reference>
<protein>
    <submittedName>
        <fullName evidence="2">Uncharacterized protein</fullName>
    </submittedName>
</protein>
<organism evidence="2">
    <name type="scientific">Arundo donax</name>
    <name type="common">Giant reed</name>
    <name type="synonym">Donax arundinaceus</name>
    <dbReference type="NCBI Taxonomy" id="35708"/>
    <lineage>
        <taxon>Eukaryota</taxon>
        <taxon>Viridiplantae</taxon>
        <taxon>Streptophyta</taxon>
        <taxon>Embryophyta</taxon>
        <taxon>Tracheophyta</taxon>
        <taxon>Spermatophyta</taxon>
        <taxon>Magnoliopsida</taxon>
        <taxon>Liliopsida</taxon>
        <taxon>Poales</taxon>
        <taxon>Poaceae</taxon>
        <taxon>PACMAD clade</taxon>
        <taxon>Arundinoideae</taxon>
        <taxon>Arundineae</taxon>
        <taxon>Arundo</taxon>
    </lineage>
</organism>
<feature type="region of interest" description="Disordered" evidence="1">
    <location>
        <begin position="1"/>
        <end position="26"/>
    </location>
</feature>
<sequence length="60" mass="6555">MESEGTERQASVQTAREGSAAAGLVRPVPNFGSRSCVYPRSTRPCTLFHYVPSEHSSMKL</sequence>
<accession>A0A0A9FTT0</accession>
<evidence type="ECO:0000256" key="1">
    <source>
        <dbReference type="SAM" id="MobiDB-lite"/>
    </source>
</evidence>